<proteinExistence type="predicted"/>
<evidence type="ECO:0000313" key="1">
    <source>
        <dbReference type="EMBL" id="JAH04751.1"/>
    </source>
</evidence>
<sequence>MCRNLELFFCLLLWQKIKHNFHKREFMYSSSYKLLLENLTKKYWM</sequence>
<name>A0A0E9PJH3_ANGAN</name>
<reference evidence="1" key="2">
    <citation type="journal article" date="2015" name="Fish Shellfish Immunol.">
        <title>Early steps in the European eel (Anguilla anguilla)-Vibrio vulnificus interaction in the gills: Role of the RtxA13 toxin.</title>
        <authorList>
            <person name="Callol A."/>
            <person name="Pajuelo D."/>
            <person name="Ebbesson L."/>
            <person name="Teles M."/>
            <person name="MacKenzie S."/>
            <person name="Amaro C."/>
        </authorList>
    </citation>
    <scope>NUCLEOTIDE SEQUENCE</scope>
</reference>
<organism evidence="1">
    <name type="scientific">Anguilla anguilla</name>
    <name type="common">European freshwater eel</name>
    <name type="synonym">Muraena anguilla</name>
    <dbReference type="NCBI Taxonomy" id="7936"/>
    <lineage>
        <taxon>Eukaryota</taxon>
        <taxon>Metazoa</taxon>
        <taxon>Chordata</taxon>
        <taxon>Craniata</taxon>
        <taxon>Vertebrata</taxon>
        <taxon>Euteleostomi</taxon>
        <taxon>Actinopterygii</taxon>
        <taxon>Neopterygii</taxon>
        <taxon>Teleostei</taxon>
        <taxon>Anguilliformes</taxon>
        <taxon>Anguillidae</taxon>
        <taxon>Anguilla</taxon>
    </lineage>
</organism>
<accession>A0A0E9PJH3</accession>
<protein>
    <submittedName>
        <fullName evidence="1">Uncharacterized protein</fullName>
    </submittedName>
</protein>
<reference evidence="1" key="1">
    <citation type="submission" date="2014-11" db="EMBL/GenBank/DDBJ databases">
        <authorList>
            <person name="Amaro Gonzalez C."/>
        </authorList>
    </citation>
    <scope>NUCLEOTIDE SEQUENCE</scope>
</reference>
<dbReference type="AlphaFoldDB" id="A0A0E9PJH3"/>
<dbReference type="EMBL" id="GBXM01103826">
    <property type="protein sequence ID" value="JAH04751.1"/>
    <property type="molecule type" value="Transcribed_RNA"/>
</dbReference>